<gene>
    <name evidence="4" type="ORF">BDZ85DRAFT_265732</name>
</gene>
<keyword evidence="5" id="KW-1185">Reference proteome</keyword>
<accession>A0A6A6G797</accession>
<dbReference type="CDD" id="cd07389">
    <property type="entry name" value="MPP_PhoD"/>
    <property type="match status" value="1"/>
</dbReference>
<dbReference type="InterPro" id="IPR038607">
    <property type="entry name" value="PhoD-like_sf"/>
</dbReference>
<dbReference type="PANTHER" id="PTHR43606">
    <property type="entry name" value="PHOSPHATASE, PUTATIVE (AFU_ORTHOLOGUE AFUA_6G08710)-RELATED"/>
    <property type="match status" value="1"/>
</dbReference>
<dbReference type="Pfam" id="PF09423">
    <property type="entry name" value="PhoD"/>
    <property type="match status" value="1"/>
</dbReference>
<sequence>MMKAVVALLSLAGVSLASWTRNINYRSPSEHHPGLGISLHKVNKRNVPGTHYSPSQLNFTHGVASGDPYPDSVIIWTRASPMFANVDDNSTVSGTVPLYGHGIYNKSGVTTAPICVEYKVSEEETFGSIADSGVVYTSSDIDYTVKVEANGLEPFTSYFYQFNICGSSKSSPVGRTKTTPLPEDSSAQVSLAIYSCSNFPFGYFNAYGNTVRKESVDYVVHLGDYIYEYAGDGDYGNGAPIGRFSNPPRIIYTLYDYRARHANYREDQDLLLSHQNYPWIPVWDDHEVSDNGYRDGSSDLNNTEDSFIRDGGISVDQRKMNAVRAYFEWMPIRQVEMDDNLRIWRSFSVGSLFDLIMLDTRNYDRSITDLYWNTEYIHRISNEASRSLMGSRQENWFYNTLGSSAERGATWRLIGSQIIFSQINQSLAFGNDSPFNLDAWDGYVANRNRTLEYLTNNNIGNNIFMAGDSHASWVSDLTWLGNAPYDPETGAGSLGAEFAGSAVSSPCPYGQNISLARAAAFSQRLVNDSPELQWQDLYYRGYYELHISHEEVVANFFGMPTIINRNPNEISIANFTVKAGENKIQRPVAGGIAESGFLKGGEIRQTNLTNNTETGQYFISPSDLEDVLPSSS</sequence>
<dbReference type="Gene3D" id="2.60.40.380">
    <property type="entry name" value="Purple acid phosphatase-like, N-terminal"/>
    <property type="match status" value="1"/>
</dbReference>
<protein>
    <submittedName>
        <fullName evidence="4">PhoD-like phosphatase-domain-containing protein</fullName>
    </submittedName>
</protein>
<feature type="domain" description="PhoD-like phosphatase metallophosphatase" evidence="2">
    <location>
        <begin position="191"/>
        <end position="556"/>
    </location>
</feature>
<feature type="domain" description="Phospholipase D N-terminal" evidence="3">
    <location>
        <begin position="61"/>
        <end position="178"/>
    </location>
</feature>
<reference evidence="5" key="1">
    <citation type="journal article" date="2020" name="Stud. Mycol.">
        <title>101 Dothideomycetes genomes: A test case for predicting lifestyles and emergence of pathogens.</title>
        <authorList>
            <person name="Haridas S."/>
            <person name="Albert R."/>
            <person name="Binder M."/>
            <person name="Bloem J."/>
            <person name="LaButti K."/>
            <person name="Salamov A."/>
            <person name="Andreopoulos B."/>
            <person name="Baker S."/>
            <person name="Barry K."/>
            <person name="Bills G."/>
            <person name="Bluhm B."/>
            <person name="Cannon C."/>
            <person name="Castanera R."/>
            <person name="Culley D."/>
            <person name="Daum C."/>
            <person name="Ezra D."/>
            <person name="Gonzalez J."/>
            <person name="Henrissat B."/>
            <person name="Kuo A."/>
            <person name="Liang C."/>
            <person name="Lipzen A."/>
            <person name="Lutzoni F."/>
            <person name="Magnuson J."/>
            <person name="Mondo S."/>
            <person name="Nolan M."/>
            <person name="Ohm R."/>
            <person name="Pangilinan J."/>
            <person name="Park H.-J."/>
            <person name="Ramirez L."/>
            <person name="Alfaro M."/>
            <person name="Sun H."/>
            <person name="Tritt A."/>
            <person name="Yoshinaga Y."/>
            <person name="Zwiers L.-H."/>
            <person name="Turgeon B."/>
            <person name="Goodwin S."/>
            <person name="Spatafora J."/>
            <person name="Crous P."/>
            <person name="Grigoriev I."/>
        </authorList>
    </citation>
    <scope>NUCLEOTIDE SEQUENCE [LARGE SCALE GENOMIC DNA]</scope>
    <source>
        <strain evidence="5">CECT 20119</strain>
    </source>
</reference>
<dbReference type="InterPro" id="IPR018946">
    <property type="entry name" value="PhoD-like_MPP"/>
</dbReference>
<evidence type="ECO:0000313" key="5">
    <source>
        <dbReference type="Proteomes" id="UP000799538"/>
    </source>
</evidence>
<evidence type="ECO:0000259" key="2">
    <source>
        <dbReference type="Pfam" id="PF09423"/>
    </source>
</evidence>
<proteinExistence type="predicted"/>
<evidence type="ECO:0000259" key="3">
    <source>
        <dbReference type="Pfam" id="PF16655"/>
    </source>
</evidence>
<dbReference type="InterPro" id="IPR052900">
    <property type="entry name" value="Phospholipid_Metab_Enz"/>
</dbReference>
<keyword evidence="1" id="KW-0732">Signal</keyword>
<feature type="signal peptide" evidence="1">
    <location>
        <begin position="1"/>
        <end position="17"/>
    </location>
</feature>
<dbReference type="PANTHER" id="PTHR43606:SF7">
    <property type="entry name" value="PHOSPHATASE, PUTATIVE (AFU_ORTHOLOGUE AFUA_6G08710)-RELATED"/>
    <property type="match status" value="1"/>
</dbReference>
<dbReference type="Proteomes" id="UP000799538">
    <property type="component" value="Unassembled WGS sequence"/>
</dbReference>
<evidence type="ECO:0000256" key="1">
    <source>
        <dbReference type="SAM" id="SignalP"/>
    </source>
</evidence>
<dbReference type="InterPro" id="IPR029052">
    <property type="entry name" value="Metallo-depent_PP-like"/>
</dbReference>
<dbReference type="Gene3D" id="3.60.21.70">
    <property type="entry name" value="PhoD-like phosphatase"/>
    <property type="match status" value="1"/>
</dbReference>
<dbReference type="OrthoDB" id="9992270at2759"/>
<name>A0A6A6G797_9PEZI</name>
<dbReference type="AlphaFoldDB" id="A0A6A6G797"/>
<organism evidence="4 5">
    <name type="scientific">Elsinoe ampelina</name>
    <dbReference type="NCBI Taxonomy" id="302913"/>
    <lineage>
        <taxon>Eukaryota</taxon>
        <taxon>Fungi</taxon>
        <taxon>Dikarya</taxon>
        <taxon>Ascomycota</taxon>
        <taxon>Pezizomycotina</taxon>
        <taxon>Dothideomycetes</taxon>
        <taxon>Dothideomycetidae</taxon>
        <taxon>Myriangiales</taxon>
        <taxon>Elsinoaceae</taxon>
        <taxon>Elsinoe</taxon>
    </lineage>
</organism>
<dbReference type="Pfam" id="PF16655">
    <property type="entry name" value="PhoD_N"/>
    <property type="match status" value="1"/>
</dbReference>
<dbReference type="SUPFAM" id="SSF56300">
    <property type="entry name" value="Metallo-dependent phosphatases"/>
    <property type="match status" value="1"/>
</dbReference>
<feature type="chain" id="PRO_5025615281" evidence="1">
    <location>
        <begin position="18"/>
        <end position="632"/>
    </location>
</feature>
<dbReference type="EMBL" id="ML992510">
    <property type="protein sequence ID" value="KAF2221636.1"/>
    <property type="molecule type" value="Genomic_DNA"/>
</dbReference>
<dbReference type="InterPro" id="IPR032093">
    <property type="entry name" value="PhoD_N"/>
</dbReference>
<evidence type="ECO:0000313" key="4">
    <source>
        <dbReference type="EMBL" id="KAF2221636.1"/>
    </source>
</evidence>